<feature type="compositionally biased region" description="Basic and acidic residues" evidence="6">
    <location>
        <begin position="1"/>
        <end position="30"/>
    </location>
</feature>
<comment type="subcellular location">
    <subcellularLocation>
        <location evidence="1">Membrane</location>
        <topology evidence="1">Multi-pass membrane protein</topology>
    </subcellularLocation>
</comment>
<dbReference type="PROSITE" id="PS50850">
    <property type="entry name" value="MFS"/>
    <property type="match status" value="1"/>
</dbReference>
<dbReference type="InterPro" id="IPR011701">
    <property type="entry name" value="MFS"/>
</dbReference>
<protein>
    <submittedName>
        <fullName evidence="9">MFS general substrate transporter</fullName>
    </submittedName>
</protein>
<accession>A0A6A6X3G1</accession>
<dbReference type="FunFam" id="1.20.1250.20:FF:000011">
    <property type="entry name" value="MFS multidrug transporter, putative"/>
    <property type="match status" value="1"/>
</dbReference>
<keyword evidence="5 7" id="KW-0472">Membrane</keyword>
<dbReference type="InterPro" id="IPR036259">
    <property type="entry name" value="MFS_trans_sf"/>
</dbReference>
<organism evidence="9 10">
    <name type="scientific">Melanomma pulvis-pyrius CBS 109.77</name>
    <dbReference type="NCBI Taxonomy" id="1314802"/>
    <lineage>
        <taxon>Eukaryota</taxon>
        <taxon>Fungi</taxon>
        <taxon>Dikarya</taxon>
        <taxon>Ascomycota</taxon>
        <taxon>Pezizomycotina</taxon>
        <taxon>Dothideomycetes</taxon>
        <taxon>Pleosporomycetidae</taxon>
        <taxon>Pleosporales</taxon>
        <taxon>Melanommataceae</taxon>
        <taxon>Melanomma</taxon>
    </lineage>
</organism>
<feature type="transmembrane region" description="Helical" evidence="7">
    <location>
        <begin position="257"/>
        <end position="276"/>
    </location>
</feature>
<dbReference type="GO" id="GO:0022857">
    <property type="term" value="F:transmembrane transporter activity"/>
    <property type="evidence" value="ECO:0007669"/>
    <property type="project" value="InterPro"/>
</dbReference>
<sequence length="541" mass="59245">MATYENRAREARDLKDERLETAFEQGHDADVPYNLETYIPPTSDLEKSVHSTPASTRDDDGNLGEETQAAAVHEIDPNIVDWDGPDDPENPMNWPVKKKWRLIFILALVTLVTPLASSFFAPGVPQVMKSFGATSNIIAALVVSIYILGFAIGPLIIAPMSELVGRYHIYNICNLLFVIFTIACAVSSNMNMLIAFRFLAGCVGSSPVTIGGGTIADIFPRDQRAGAMAIWAMGPLLGPVVGPVCGGFLVQAKGWRWVFWILAIFSAFFAMLLLTLTNETYAPAILERKAARLRKSTGNPNLRSRLKSPIPPKELFIMSIVRPMKMLIFSPIVFLMSLYVAINYGILYLLFTTITFVFEDQYHFSSGAVGLAFIGTGVGMLSGMAALGIMSDKIIKKQEAKGNVKPEHRLPLLLTLPGGIALPLGIFLYGWTADKHVHWIAPIIGTAFIGLGNLTGMMTIQTYLVDAFTVHAASAIAANTVLRSMFGAFIPLAGLSLYDKLGLGWGNSLLGFVGLVIIPVPIFFRYYGERIRTDKRFQVRL</sequence>
<evidence type="ECO:0000256" key="1">
    <source>
        <dbReference type="ARBA" id="ARBA00004141"/>
    </source>
</evidence>
<dbReference type="Pfam" id="PF07690">
    <property type="entry name" value="MFS_1"/>
    <property type="match status" value="1"/>
</dbReference>
<evidence type="ECO:0000256" key="4">
    <source>
        <dbReference type="ARBA" id="ARBA00022989"/>
    </source>
</evidence>
<evidence type="ECO:0000256" key="5">
    <source>
        <dbReference type="ARBA" id="ARBA00023136"/>
    </source>
</evidence>
<feature type="transmembrane region" description="Helical" evidence="7">
    <location>
        <begin position="505"/>
        <end position="527"/>
    </location>
</feature>
<comment type="similarity">
    <text evidence="2">Belongs to the major facilitator superfamily.</text>
</comment>
<evidence type="ECO:0000313" key="10">
    <source>
        <dbReference type="Proteomes" id="UP000799757"/>
    </source>
</evidence>
<name>A0A6A6X3G1_9PLEO</name>
<feature type="transmembrane region" description="Helical" evidence="7">
    <location>
        <begin position="410"/>
        <end position="431"/>
    </location>
</feature>
<dbReference type="OrthoDB" id="5296287at2759"/>
<dbReference type="EMBL" id="MU002059">
    <property type="protein sequence ID" value="KAF2790704.1"/>
    <property type="molecule type" value="Genomic_DNA"/>
</dbReference>
<dbReference type="Gene3D" id="1.20.1250.20">
    <property type="entry name" value="MFS general substrate transporter like domains"/>
    <property type="match status" value="1"/>
</dbReference>
<feature type="transmembrane region" description="Helical" evidence="7">
    <location>
        <begin position="228"/>
        <end position="251"/>
    </location>
</feature>
<evidence type="ECO:0000256" key="2">
    <source>
        <dbReference type="ARBA" id="ARBA00008335"/>
    </source>
</evidence>
<feature type="region of interest" description="Disordered" evidence="6">
    <location>
        <begin position="1"/>
        <end position="63"/>
    </location>
</feature>
<evidence type="ECO:0000256" key="3">
    <source>
        <dbReference type="ARBA" id="ARBA00022692"/>
    </source>
</evidence>
<evidence type="ECO:0000256" key="7">
    <source>
        <dbReference type="SAM" id="Phobius"/>
    </source>
</evidence>
<feature type="transmembrane region" description="Helical" evidence="7">
    <location>
        <begin position="437"/>
        <end position="456"/>
    </location>
</feature>
<dbReference type="Proteomes" id="UP000799757">
    <property type="component" value="Unassembled WGS sequence"/>
</dbReference>
<keyword evidence="10" id="KW-1185">Reference proteome</keyword>
<feature type="transmembrane region" description="Helical" evidence="7">
    <location>
        <begin position="169"/>
        <end position="188"/>
    </location>
</feature>
<dbReference type="PANTHER" id="PTHR23502">
    <property type="entry name" value="MAJOR FACILITATOR SUPERFAMILY"/>
    <property type="match status" value="1"/>
</dbReference>
<feature type="transmembrane region" description="Helical" evidence="7">
    <location>
        <begin position="133"/>
        <end position="157"/>
    </location>
</feature>
<feature type="domain" description="Major facilitator superfamily (MFS) profile" evidence="8">
    <location>
        <begin position="102"/>
        <end position="531"/>
    </location>
</feature>
<reference evidence="9" key="1">
    <citation type="journal article" date="2020" name="Stud. Mycol.">
        <title>101 Dothideomycetes genomes: a test case for predicting lifestyles and emergence of pathogens.</title>
        <authorList>
            <person name="Haridas S."/>
            <person name="Albert R."/>
            <person name="Binder M."/>
            <person name="Bloem J."/>
            <person name="Labutti K."/>
            <person name="Salamov A."/>
            <person name="Andreopoulos B."/>
            <person name="Baker S."/>
            <person name="Barry K."/>
            <person name="Bills G."/>
            <person name="Bluhm B."/>
            <person name="Cannon C."/>
            <person name="Castanera R."/>
            <person name="Culley D."/>
            <person name="Daum C."/>
            <person name="Ezra D."/>
            <person name="Gonzalez J."/>
            <person name="Henrissat B."/>
            <person name="Kuo A."/>
            <person name="Liang C."/>
            <person name="Lipzen A."/>
            <person name="Lutzoni F."/>
            <person name="Magnuson J."/>
            <person name="Mondo S."/>
            <person name="Nolan M."/>
            <person name="Ohm R."/>
            <person name="Pangilinan J."/>
            <person name="Park H.-J."/>
            <person name="Ramirez L."/>
            <person name="Alfaro M."/>
            <person name="Sun H."/>
            <person name="Tritt A."/>
            <person name="Yoshinaga Y."/>
            <person name="Zwiers L.-H."/>
            <person name="Turgeon B."/>
            <person name="Goodwin S."/>
            <person name="Spatafora J."/>
            <person name="Crous P."/>
            <person name="Grigoriev I."/>
        </authorList>
    </citation>
    <scope>NUCLEOTIDE SEQUENCE</scope>
    <source>
        <strain evidence="9">CBS 109.77</strain>
    </source>
</reference>
<keyword evidence="4 7" id="KW-1133">Transmembrane helix</keyword>
<dbReference type="CDD" id="cd17323">
    <property type="entry name" value="MFS_Tpo1_MDR_like"/>
    <property type="match status" value="1"/>
</dbReference>
<dbReference type="AlphaFoldDB" id="A0A6A6X3G1"/>
<evidence type="ECO:0000313" key="9">
    <source>
        <dbReference type="EMBL" id="KAF2790704.1"/>
    </source>
</evidence>
<dbReference type="SUPFAM" id="SSF103473">
    <property type="entry name" value="MFS general substrate transporter"/>
    <property type="match status" value="1"/>
</dbReference>
<proteinExistence type="inferred from homology"/>
<dbReference type="PANTHER" id="PTHR23502:SF68">
    <property type="entry name" value="MULTIDRUG TRANSPORTER, PUTATIVE (AFU_ORTHOLOGUE AFUA_3G01120)-RELATED"/>
    <property type="match status" value="1"/>
</dbReference>
<evidence type="ECO:0000256" key="6">
    <source>
        <dbReference type="SAM" id="MobiDB-lite"/>
    </source>
</evidence>
<evidence type="ECO:0000259" key="8">
    <source>
        <dbReference type="PROSITE" id="PS50850"/>
    </source>
</evidence>
<gene>
    <name evidence="9" type="ORF">K505DRAFT_419654</name>
</gene>
<feature type="transmembrane region" description="Helical" evidence="7">
    <location>
        <begin position="102"/>
        <end position="121"/>
    </location>
</feature>
<dbReference type="InterPro" id="IPR020846">
    <property type="entry name" value="MFS_dom"/>
</dbReference>
<feature type="transmembrane region" description="Helical" evidence="7">
    <location>
        <begin position="194"/>
        <end position="216"/>
    </location>
</feature>
<feature type="transmembrane region" description="Helical" evidence="7">
    <location>
        <begin position="468"/>
        <end position="493"/>
    </location>
</feature>
<feature type="transmembrane region" description="Helical" evidence="7">
    <location>
        <begin position="332"/>
        <end position="358"/>
    </location>
</feature>
<feature type="transmembrane region" description="Helical" evidence="7">
    <location>
        <begin position="364"/>
        <end position="389"/>
    </location>
</feature>
<dbReference type="GO" id="GO:0016020">
    <property type="term" value="C:membrane"/>
    <property type="evidence" value="ECO:0007669"/>
    <property type="project" value="UniProtKB-SubCell"/>
</dbReference>
<keyword evidence="3 7" id="KW-0812">Transmembrane</keyword>